<dbReference type="PANTHER" id="PTHR30506:SF3">
    <property type="entry name" value="UPF0126 INNER MEMBRANE PROTEIN YADS-RELATED"/>
    <property type="match status" value="1"/>
</dbReference>
<feature type="transmembrane region" description="Helical" evidence="7">
    <location>
        <begin position="182"/>
        <end position="199"/>
    </location>
</feature>
<evidence type="ECO:0000313" key="9">
    <source>
        <dbReference type="EMBL" id="EFM65008.1"/>
    </source>
</evidence>
<dbReference type="Pfam" id="PF03458">
    <property type="entry name" value="Gly_transporter"/>
    <property type="match status" value="2"/>
</dbReference>
<dbReference type="AlphaFoldDB" id="E0E275"/>
<feature type="transmembrane region" description="Helical" evidence="7">
    <location>
        <begin position="125"/>
        <end position="144"/>
    </location>
</feature>
<feature type="domain" description="Glycine transporter" evidence="8">
    <location>
        <begin position="101"/>
        <end position="176"/>
    </location>
</feature>
<evidence type="ECO:0000256" key="4">
    <source>
        <dbReference type="ARBA" id="ARBA00022692"/>
    </source>
</evidence>
<keyword evidence="5 7" id="KW-1133">Transmembrane helix</keyword>
<reference evidence="9 10" key="1">
    <citation type="submission" date="2010-08" db="EMBL/GenBank/DDBJ databases">
        <authorList>
            <person name="Harkins D.M."/>
            <person name="Madupu R."/>
            <person name="Durkin A.S."/>
            <person name="Torralba M."/>
            <person name="Methe B."/>
            <person name="Sutton G.G."/>
            <person name="Nelson K.E."/>
        </authorList>
    </citation>
    <scope>NUCLEOTIDE SEQUENCE [LARGE SCALE GENOMIC DNA]</scope>
    <source>
        <strain evidence="9 10">DSM 17678</strain>
    </source>
</reference>
<dbReference type="OrthoDB" id="9791874at2"/>
<dbReference type="GeneID" id="84800323"/>
<feature type="transmembrane region" description="Helical" evidence="7">
    <location>
        <begin position="63"/>
        <end position="82"/>
    </location>
</feature>
<gene>
    <name evidence="9" type="ORF">HMPREF0634_1406</name>
</gene>
<dbReference type="GO" id="GO:0005886">
    <property type="term" value="C:plasma membrane"/>
    <property type="evidence" value="ECO:0007669"/>
    <property type="project" value="UniProtKB-SubCell"/>
</dbReference>
<feature type="domain" description="Glycine transporter" evidence="8">
    <location>
        <begin position="5"/>
        <end position="78"/>
    </location>
</feature>
<organism evidence="9 10">
    <name type="scientific">Peptostreptococcus stomatis DSM 17678</name>
    <dbReference type="NCBI Taxonomy" id="596315"/>
    <lineage>
        <taxon>Bacteria</taxon>
        <taxon>Bacillati</taxon>
        <taxon>Bacillota</taxon>
        <taxon>Clostridia</taxon>
        <taxon>Peptostreptococcales</taxon>
        <taxon>Peptostreptococcaceae</taxon>
        <taxon>Peptostreptococcus</taxon>
    </lineage>
</organism>
<comment type="subcellular location">
    <subcellularLocation>
        <location evidence="1">Cell membrane</location>
        <topology evidence="1">Multi-pass membrane protein</topology>
    </subcellularLocation>
</comment>
<dbReference type="STRING" id="596315.HMPREF0634_1406"/>
<feature type="transmembrane region" description="Helical" evidence="7">
    <location>
        <begin position="6"/>
        <end position="23"/>
    </location>
</feature>
<keyword evidence="3" id="KW-1003">Cell membrane</keyword>
<keyword evidence="10" id="KW-1185">Reference proteome</keyword>
<evidence type="ECO:0000259" key="8">
    <source>
        <dbReference type="Pfam" id="PF03458"/>
    </source>
</evidence>
<comment type="caution">
    <text evidence="9">The sequence shown here is derived from an EMBL/GenBank/DDBJ whole genome shotgun (WGS) entry which is preliminary data.</text>
</comment>
<evidence type="ECO:0000313" key="10">
    <source>
        <dbReference type="Proteomes" id="UP000003244"/>
    </source>
</evidence>
<dbReference type="PANTHER" id="PTHR30506">
    <property type="entry name" value="INNER MEMBRANE PROTEIN"/>
    <property type="match status" value="1"/>
</dbReference>
<feature type="transmembrane region" description="Helical" evidence="7">
    <location>
        <begin position="30"/>
        <end position="51"/>
    </location>
</feature>
<feature type="transmembrane region" description="Helical" evidence="7">
    <location>
        <begin position="94"/>
        <end position="119"/>
    </location>
</feature>
<evidence type="ECO:0000256" key="7">
    <source>
        <dbReference type="SAM" id="Phobius"/>
    </source>
</evidence>
<comment type="similarity">
    <text evidence="2">Belongs to the UPF0126 family.</text>
</comment>
<evidence type="ECO:0000256" key="6">
    <source>
        <dbReference type="ARBA" id="ARBA00023136"/>
    </source>
</evidence>
<keyword evidence="4 7" id="KW-0812">Transmembrane</keyword>
<proteinExistence type="inferred from homology"/>
<evidence type="ECO:0000256" key="2">
    <source>
        <dbReference type="ARBA" id="ARBA00008193"/>
    </source>
</evidence>
<protein>
    <recommendedName>
        <fullName evidence="8">Glycine transporter domain-containing protein</fullName>
    </recommendedName>
</protein>
<keyword evidence="6 7" id="KW-0472">Membrane</keyword>
<dbReference type="InterPro" id="IPR005115">
    <property type="entry name" value="Gly_transporter"/>
</dbReference>
<name>E0E275_9FIRM</name>
<accession>E0E275</accession>
<evidence type="ECO:0000256" key="3">
    <source>
        <dbReference type="ARBA" id="ARBA00022475"/>
    </source>
</evidence>
<dbReference type="RefSeq" id="WP_007788858.1">
    <property type="nucleotide sequence ID" value="NZ_ADGQ01000032.1"/>
</dbReference>
<evidence type="ECO:0000256" key="1">
    <source>
        <dbReference type="ARBA" id="ARBA00004651"/>
    </source>
</evidence>
<dbReference type="eggNOG" id="COG2860">
    <property type="taxonomic scope" value="Bacteria"/>
</dbReference>
<feature type="transmembrane region" description="Helical" evidence="7">
    <location>
        <begin position="156"/>
        <end position="176"/>
    </location>
</feature>
<dbReference type="EMBL" id="ADGQ01000032">
    <property type="protein sequence ID" value="EFM65008.1"/>
    <property type="molecule type" value="Genomic_DNA"/>
</dbReference>
<evidence type="ECO:0000256" key="5">
    <source>
        <dbReference type="ARBA" id="ARBA00022989"/>
    </source>
</evidence>
<sequence>MLIFAIEILGTIAFAVSGSALAIKKQMDLLGVIVLGLTTAIGGGIIRDVIIGVIPPSSVQDTIYAKVSIATSLLVFLVAYIYRDRPIKYSFKLVYNNLLLVSDSIGLGLFTVVGINAAYHRLNSPGFFLLVLVGVVTGVGGGLVRDIMAGDKPYIFVKHIYASASILGAIVCIYLWDISGQSIAMLAGTSTVFLIRFLAARFKLDLPIIQGHNFKE</sequence>
<dbReference type="Proteomes" id="UP000003244">
    <property type="component" value="Unassembled WGS sequence"/>
</dbReference>